<dbReference type="PANTHER" id="PTHR21427:SF19">
    <property type="entry name" value="UBIQUINONE BIOSYNTHESIS PROTEIN COQ9, MITOCHONDRIAL"/>
    <property type="match status" value="1"/>
</dbReference>
<dbReference type="GO" id="GO:0006744">
    <property type="term" value="P:ubiquinone biosynthetic process"/>
    <property type="evidence" value="ECO:0007669"/>
    <property type="project" value="UniProtKB-UniRule"/>
</dbReference>
<dbReference type="OrthoDB" id="619536at2759"/>
<keyword evidence="4 8" id="KW-0831">Ubiquinone biosynthesis</keyword>
<accession>A0A9P7W337</accession>
<keyword evidence="11" id="KW-1185">Reference proteome</keyword>
<evidence type="ECO:0000256" key="1">
    <source>
        <dbReference type="ARBA" id="ARBA00004173"/>
    </source>
</evidence>
<dbReference type="EMBL" id="MU250525">
    <property type="protein sequence ID" value="KAG7451298.1"/>
    <property type="molecule type" value="Genomic_DNA"/>
</dbReference>
<evidence type="ECO:0000259" key="9">
    <source>
        <dbReference type="Pfam" id="PF08511"/>
    </source>
</evidence>
<evidence type="ECO:0000256" key="7">
    <source>
        <dbReference type="ARBA" id="ARBA00023128"/>
    </source>
</evidence>
<dbReference type="GO" id="GO:0008289">
    <property type="term" value="F:lipid binding"/>
    <property type="evidence" value="ECO:0007669"/>
    <property type="project" value="UniProtKB-UniRule"/>
</dbReference>
<keyword evidence="5" id="KW-0809">Transit peptide</keyword>
<dbReference type="RefSeq" id="XP_043044798.1">
    <property type="nucleotide sequence ID" value="XM_043189862.1"/>
</dbReference>
<dbReference type="AlphaFoldDB" id="A0A9P7W337"/>
<evidence type="ECO:0000256" key="6">
    <source>
        <dbReference type="ARBA" id="ARBA00023121"/>
    </source>
</evidence>
<evidence type="ECO:0000256" key="3">
    <source>
        <dbReference type="ARBA" id="ARBA00010766"/>
    </source>
</evidence>
<comment type="pathway">
    <text evidence="2 8">Cofactor biosynthesis; ubiquinone biosynthesis.</text>
</comment>
<dbReference type="InterPro" id="IPR012762">
    <property type="entry name" value="Ubiq_biosynth_COQ9"/>
</dbReference>
<dbReference type="PANTHER" id="PTHR21427">
    <property type="entry name" value="UBIQUINONE BIOSYNTHESIS PROTEIN COQ9, MITOCHONDRIAL"/>
    <property type="match status" value="1"/>
</dbReference>
<evidence type="ECO:0000256" key="5">
    <source>
        <dbReference type="ARBA" id="ARBA00022946"/>
    </source>
</evidence>
<protein>
    <recommendedName>
        <fullName evidence="8">Ubiquinone biosynthesis protein</fullName>
    </recommendedName>
</protein>
<sequence length="211" mass="23057">MSRTQLLQLATNLVNTHGFTRKALAESVLSLPPGQAHPEPLSDTAVSALFGIGDDARRTLIHAWLDQGVRHMGTVPSPTLKSVLHARLRYNEPMLQHLPEAFALLASPNSGVSLLDPIPILKHSSRIADESCYISGDTSVQFSWYVRRASIAGIYGASELHQLTSPSTAYSFLDNLFDTANNFGTSLEELGLFSSYVFKSWKGIFKSKGIV</sequence>
<comment type="function">
    <text evidence="8">Membrane-associated protein that warps the membrane surface to access and bind aromatic isoprenes with high specificity, including ubiquinone (CoQ) isoprene intermediates and presents them directly to Coq7, therefore facilitating the Coq7-mediated hydroxylase step. Participates in the biosynthesis of coenzyme Q, also named ubiquinone, an essential lipid-soluble electron transporter for aerobic cellular respiration.</text>
</comment>
<evidence type="ECO:0000313" key="11">
    <source>
        <dbReference type="Proteomes" id="UP000812287"/>
    </source>
</evidence>
<dbReference type="GeneID" id="66112159"/>
<keyword evidence="7 8" id="KW-0496">Mitochondrion</keyword>
<dbReference type="Proteomes" id="UP000812287">
    <property type="component" value="Unassembled WGS sequence"/>
</dbReference>
<name>A0A9P7W337_9AGAR</name>
<evidence type="ECO:0000256" key="2">
    <source>
        <dbReference type="ARBA" id="ARBA00004749"/>
    </source>
</evidence>
<gene>
    <name evidence="10" type="ORF">BT62DRAFT_984469</name>
</gene>
<dbReference type="Pfam" id="PF08511">
    <property type="entry name" value="COQ9"/>
    <property type="match status" value="1"/>
</dbReference>
<comment type="similarity">
    <text evidence="3 8">Belongs to the COQ9 family.</text>
</comment>
<feature type="domain" description="COQ9 C-terminal" evidence="9">
    <location>
        <begin position="121"/>
        <end position="183"/>
    </location>
</feature>
<comment type="subcellular location">
    <subcellularLocation>
        <location evidence="1 8">Mitochondrion</location>
    </subcellularLocation>
</comment>
<evidence type="ECO:0000256" key="8">
    <source>
        <dbReference type="RuleBase" id="RU366063"/>
    </source>
</evidence>
<dbReference type="InterPro" id="IPR013718">
    <property type="entry name" value="COQ9_C"/>
</dbReference>
<evidence type="ECO:0000256" key="4">
    <source>
        <dbReference type="ARBA" id="ARBA00022688"/>
    </source>
</evidence>
<dbReference type="GO" id="GO:0005743">
    <property type="term" value="C:mitochondrial inner membrane"/>
    <property type="evidence" value="ECO:0007669"/>
    <property type="project" value="TreeGrafter"/>
</dbReference>
<comment type="caution">
    <text evidence="10">The sequence shown here is derived from an EMBL/GenBank/DDBJ whole genome shotgun (WGS) entry which is preliminary data.</text>
</comment>
<organism evidence="10 11">
    <name type="scientific">Guyanagaster necrorhizus</name>
    <dbReference type="NCBI Taxonomy" id="856835"/>
    <lineage>
        <taxon>Eukaryota</taxon>
        <taxon>Fungi</taxon>
        <taxon>Dikarya</taxon>
        <taxon>Basidiomycota</taxon>
        <taxon>Agaricomycotina</taxon>
        <taxon>Agaricomycetes</taxon>
        <taxon>Agaricomycetidae</taxon>
        <taxon>Agaricales</taxon>
        <taxon>Marasmiineae</taxon>
        <taxon>Physalacriaceae</taxon>
        <taxon>Guyanagaster</taxon>
    </lineage>
</organism>
<proteinExistence type="inferred from homology"/>
<reference evidence="10" key="1">
    <citation type="submission" date="2020-11" db="EMBL/GenBank/DDBJ databases">
        <title>Adaptations for nitrogen fixation in a non-lichenized fungal sporocarp promotes dispersal by wood-feeding termites.</title>
        <authorList>
            <consortium name="DOE Joint Genome Institute"/>
            <person name="Koch R.A."/>
            <person name="Yoon G."/>
            <person name="Arayal U."/>
            <person name="Lail K."/>
            <person name="Amirebrahimi M."/>
            <person name="Labutti K."/>
            <person name="Lipzen A."/>
            <person name="Riley R."/>
            <person name="Barry K."/>
            <person name="Henrissat B."/>
            <person name="Grigoriev I.V."/>
            <person name="Herr J.R."/>
            <person name="Aime M.C."/>
        </authorList>
    </citation>
    <scope>NUCLEOTIDE SEQUENCE</scope>
    <source>
        <strain evidence="10">MCA 3950</strain>
    </source>
</reference>
<evidence type="ECO:0000313" key="10">
    <source>
        <dbReference type="EMBL" id="KAG7451298.1"/>
    </source>
</evidence>
<keyword evidence="6 8" id="KW-0446">Lipid-binding</keyword>